<dbReference type="EMBL" id="BJYL01000035">
    <property type="protein sequence ID" value="GEN84325.1"/>
    <property type="molecule type" value="Genomic_DNA"/>
</dbReference>
<dbReference type="Proteomes" id="UP000321901">
    <property type="component" value="Unassembled WGS sequence"/>
</dbReference>
<gene>
    <name evidence="2" type="ORF">SLU01_26370</name>
</gene>
<evidence type="ECO:0000313" key="2">
    <source>
        <dbReference type="EMBL" id="GEN84325.1"/>
    </source>
</evidence>
<protein>
    <submittedName>
        <fullName evidence="2">Uncharacterized protein</fullName>
    </submittedName>
</protein>
<comment type="caution">
    <text evidence="2">The sequence shown here is derived from an EMBL/GenBank/DDBJ whole genome shotgun (WGS) entry which is preliminary data.</text>
</comment>
<sequence>MSGDKPSLSGDKVVVSGDKPSLSGDKVDVSGDKLLGVTDNANLLQIKTTGTWPVVAVLPFRAMIFRATEHLPDAQDGAIVQLDAAVEIAH</sequence>
<proteinExistence type="predicted"/>
<evidence type="ECO:0000313" key="3">
    <source>
        <dbReference type="Proteomes" id="UP000321901"/>
    </source>
</evidence>
<evidence type="ECO:0000256" key="1">
    <source>
        <dbReference type="SAM" id="MobiDB-lite"/>
    </source>
</evidence>
<dbReference type="AlphaFoldDB" id="A0A511ZA38"/>
<name>A0A511ZA38_9BACL</name>
<accession>A0A511ZA38</accession>
<organism evidence="2 3">
    <name type="scientific">Sporosarcina luteola</name>
    <dbReference type="NCBI Taxonomy" id="582850"/>
    <lineage>
        <taxon>Bacteria</taxon>
        <taxon>Bacillati</taxon>
        <taxon>Bacillota</taxon>
        <taxon>Bacilli</taxon>
        <taxon>Bacillales</taxon>
        <taxon>Caryophanaceae</taxon>
        <taxon>Sporosarcina</taxon>
    </lineage>
</organism>
<keyword evidence="3" id="KW-1185">Reference proteome</keyword>
<feature type="region of interest" description="Disordered" evidence="1">
    <location>
        <begin position="1"/>
        <end position="24"/>
    </location>
</feature>
<reference evidence="2 3" key="1">
    <citation type="submission" date="2019-07" db="EMBL/GenBank/DDBJ databases">
        <title>Whole genome shotgun sequence of Sporosarcina luteola NBRC 105378.</title>
        <authorList>
            <person name="Hosoyama A."/>
            <person name="Uohara A."/>
            <person name="Ohji S."/>
            <person name="Ichikawa N."/>
        </authorList>
    </citation>
    <scope>NUCLEOTIDE SEQUENCE [LARGE SCALE GENOMIC DNA]</scope>
    <source>
        <strain evidence="2 3">NBRC 105378</strain>
    </source>
</reference>